<dbReference type="FunFam" id="3.40.50.11950:FF:000002">
    <property type="entry name" value="Inositol hexakisphosphate and diphosphoinositol-pentakisphosphate kinase"/>
    <property type="match status" value="1"/>
</dbReference>
<proteinExistence type="inferred from homology"/>
<feature type="compositionally biased region" description="Basic and acidic residues" evidence="14">
    <location>
        <begin position="799"/>
        <end position="822"/>
    </location>
</feature>
<keyword evidence="8 12" id="KW-0067">ATP-binding</keyword>
<organism evidence="16 17">
    <name type="scientific">Cicer arietinum</name>
    <name type="common">Chickpea</name>
    <name type="synonym">Garbanzo</name>
    <dbReference type="NCBI Taxonomy" id="3827"/>
    <lineage>
        <taxon>Eukaryota</taxon>
        <taxon>Viridiplantae</taxon>
        <taxon>Streptophyta</taxon>
        <taxon>Embryophyta</taxon>
        <taxon>Tracheophyta</taxon>
        <taxon>Spermatophyta</taxon>
        <taxon>Magnoliopsida</taxon>
        <taxon>eudicotyledons</taxon>
        <taxon>Gunneridae</taxon>
        <taxon>Pentapetalae</taxon>
        <taxon>rosids</taxon>
        <taxon>fabids</taxon>
        <taxon>Fabales</taxon>
        <taxon>Fabaceae</taxon>
        <taxon>Papilionoideae</taxon>
        <taxon>50 kb inversion clade</taxon>
        <taxon>NPAAA clade</taxon>
        <taxon>Hologalegina</taxon>
        <taxon>IRL clade</taxon>
        <taxon>Cicereae</taxon>
        <taxon>Cicer</taxon>
    </lineage>
</organism>
<dbReference type="Pfam" id="PF00328">
    <property type="entry name" value="His_Phos_2"/>
    <property type="match status" value="1"/>
</dbReference>
<dbReference type="Gene3D" id="3.40.50.1240">
    <property type="entry name" value="Phosphoglycerate mutase-like"/>
    <property type="match status" value="1"/>
</dbReference>
<dbReference type="SUPFAM" id="SSF56059">
    <property type="entry name" value="Glutathione synthetase ATP-binding domain-like"/>
    <property type="match status" value="1"/>
</dbReference>
<dbReference type="AlphaFoldDB" id="A0A3Q7YCK9"/>
<dbReference type="Gene3D" id="3.40.50.11950">
    <property type="match status" value="1"/>
</dbReference>
<evidence type="ECO:0000256" key="13">
    <source>
        <dbReference type="RuleBase" id="RU365032"/>
    </source>
</evidence>
<sequence>MAVSEKIKIGVCVMEKKVKCGSEVFSAPMGQIFDRLQAFGEFEVIHFGDKVILEDPIESWPVCDCLIAFYSSGYPLEKAEAYAALRKPFLVNELEPQHLLHDRRKVYEHLELFGIPVPKYALVIREVPDEELDYFIEEEDFVEVHGMRFWKPFVEKPVDEGGGMKELFRKVGNRSSEFHSEVRRVRREGSYIYEEFMPTGGTDVKVYTVGPEYAHAEARKSPVVDGVVMRNPDGKEIRYPVLLTPAEKEMARKVCIAFRQSVCGFDLLRSEGRSYVCDVNGWSFVKNSHKYYDDSACVLRKMLLDAKAPHLSSVIPPTLPWKVNELVQPSEALTRQGSGINGTFGQSEELRSVIAVIRHGDRTPKQKVKLKVTEERLLNLILKYNGGRPRSETKLKTAVQLQDLLDATRMLVPRTRPGLESDSEAEGVEHAEKLRQVKAVLEEGGHFSGIYRKVQLKPLKWDKVTKSDGEVEERPVEALMVLKYGGVLTHAGRKQAEELGRYFRNKIYPGEGTGLLRLHSTYRHDLKIYSSDEGRVQMSAAAFAKGLLDLEGQLTPILVSLVSKDSSMLDGLENASTEMDEAKARLNEIITSSANAVDTNGSQEFPWTVDGAGLPPNASELLPELVKLTKKVTEQVRLLAKDEVEQLTERSLYDIIPPYDQAKALGKTNMDVDRIAAGLPCGSEGFLLMYARWKKLERDLYNERKERFDISQIPDVYDSCKYDLLHNAHLNLEGLNELFKVAQALADGVIPNEYGINPKQKLKIGSKIARRLLGKILIDVRNTREEAISVAELKNNQDHALIENEDTEAKSKNSHKNDEIRKSSTMSDTSMDQDDDDDDKEPKYRLDPKYANVKTPERHVRTRLYFTSVALEDPKRYRIELTFSRGADLSPLQKKNSEATSLHQEHTLPIKGTERLQEVGSYLTLETMEKMIRPFAMPPEDFPPATPAGFSGYFTKSMLERLVNLWPFHKQTHSSGK</sequence>
<dbReference type="CDD" id="cd07061">
    <property type="entry name" value="HP_HAP_like"/>
    <property type="match status" value="1"/>
</dbReference>
<dbReference type="InterPro" id="IPR000560">
    <property type="entry name" value="His_Pase_clade-2"/>
</dbReference>
<keyword evidence="4" id="KW-0597">Phosphoprotein</keyword>
<evidence type="ECO:0000256" key="7">
    <source>
        <dbReference type="ARBA" id="ARBA00022777"/>
    </source>
</evidence>
<dbReference type="Gene3D" id="3.30.470.20">
    <property type="entry name" value="ATP-grasp fold, B domain"/>
    <property type="match status" value="1"/>
</dbReference>
<feature type="domain" description="ATP-grasp" evidence="15">
    <location>
        <begin position="107"/>
        <end position="308"/>
    </location>
</feature>
<reference evidence="17" key="2">
    <citation type="submission" date="2025-08" db="UniProtKB">
        <authorList>
            <consortium name="RefSeq"/>
        </authorList>
    </citation>
    <scope>IDENTIFICATION</scope>
    <source>
        <tissue evidence="17">Etiolated seedlings</tissue>
    </source>
</reference>
<evidence type="ECO:0000256" key="11">
    <source>
        <dbReference type="ARBA" id="ARBA00034629"/>
    </source>
</evidence>
<dbReference type="GO" id="GO:0033857">
    <property type="term" value="F:5-diphosphoinositol pentakisphosphate 1-kinase activity"/>
    <property type="evidence" value="ECO:0007669"/>
    <property type="project" value="TreeGrafter"/>
</dbReference>
<comment type="catalytic activity">
    <reaction evidence="11">
        <text>1D-myo-inositol hexakisphosphate + ATP = 1-diphospho-1D-myo-inositol 2,3,4,5,6-pentakisphosphate + ADP</text>
        <dbReference type="Rhea" id="RHEA:37459"/>
        <dbReference type="ChEBI" id="CHEBI:30616"/>
        <dbReference type="ChEBI" id="CHEBI:58130"/>
        <dbReference type="ChEBI" id="CHEBI:74946"/>
        <dbReference type="ChEBI" id="CHEBI:456216"/>
        <dbReference type="EC" id="2.7.4.24"/>
    </reaction>
    <physiologicalReaction direction="left-to-right" evidence="11">
        <dbReference type="Rhea" id="RHEA:37460"/>
    </physiologicalReaction>
</comment>
<evidence type="ECO:0000256" key="5">
    <source>
        <dbReference type="ARBA" id="ARBA00022679"/>
    </source>
</evidence>
<dbReference type="GO" id="GO:0032958">
    <property type="term" value="P:inositol phosphate biosynthetic process"/>
    <property type="evidence" value="ECO:0007669"/>
    <property type="project" value="UniProtKB-ARBA"/>
</dbReference>
<evidence type="ECO:0000259" key="15">
    <source>
        <dbReference type="PROSITE" id="PS50975"/>
    </source>
</evidence>
<protein>
    <recommendedName>
        <fullName evidence="13">Inositol hexakisphosphate and diphosphoinositol-pentakisphosphate kinase</fullName>
        <ecNumber evidence="13">2.7.4.24</ecNumber>
    </recommendedName>
</protein>
<keyword evidence="16" id="KW-1185">Reference proteome</keyword>
<evidence type="ECO:0000256" key="10">
    <source>
        <dbReference type="ARBA" id="ARBA00033696"/>
    </source>
</evidence>
<dbReference type="InterPro" id="IPR037446">
    <property type="entry name" value="His_Pase_VIP1"/>
</dbReference>
<evidence type="ECO:0000256" key="3">
    <source>
        <dbReference type="ARBA" id="ARBA00022490"/>
    </source>
</evidence>
<dbReference type="EC" id="2.7.4.24" evidence="13"/>
<comment type="similarity">
    <text evidence="2 13">Belongs to the histidine acid phosphatase family. VIP1 subfamily.</text>
</comment>
<evidence type="ECO:0000256" key="2">
    <source>
        <dbReference type="ARBA" id="ARBA00005609"/>
    </source>
</evidence>
<gene>
    <name evidence="17" type="primary">LOC101507767</name>
</gene>
<name>A0A3Q7YCK9_CICAR</name>
<dbReference type="SUPFAM" id="SSF53254">
    <property type="entry name" value="Phosphoglycerate mutase-like"/>
    <property type="match status" value="1"/>
</dbReference>
<reference evidence="16" key="1">
    <citation type="journal article" date="2013" name="Nat. Biotechnol.">
        <title>Draft genome sequence of chickpea (Cicer arietinum) provides a resource for trait improvement.</title>
        <authorList>
            <person name="Varshney R.K."/>
            <person name="Song C."/>
            <person name="Saxena R.K."/>
            <person name="Azam S."/>
            <person name="Yu S."/>
            <person name="Sharpe A.G."/>
            <person name="Cannon S."/>
            <person name="Baek J."/>
            <person name="Rosen B.D."/>
            <person name="Tar'an B."/>
            <person name="Millan T."/>
            <person name="Zhang X."/>
            <person name="Ramsay L.D."/>
            <person name="Iwata A."/>
            <person name="Wang Y."/>
            <person name="Nelson W."/>
            <person name="Farmer A.D."/>
            <person name="Gaur P.M."/>
            <person name="Soderlund C."/>
            <person name="Penmetsa R.V."/>
            <person name="Xu C."/>
            <person name="Bharti A.K."/>
            <person name="He W."/>
            <person name="Winter P."/>
            <person name="Zhao S."/>
            <person name="Hane J.K."/>
            <person name="Carrasquilla-Garcia N."/>
            <person name="Condie J.A."/>
            <person name="Upadhyaya H.D."/>
            <person name="Luo M.C."/>
            <person name="Thudi M."/>
            <person name="Gowda C.L."/>
            <person name="Singh N.P."/>
            <person name="Lichtenzveig J."/>
            <person name="Gali K.K."/>
            <person name="Rubio J."/>
            <person name="Nadarajan N."/>
            <person name="Dolezel J."/>
            <person name="Bansal K.C."/>
            <person name="Xu X."/>
            <person name="Edwards D."/>
            <person name="Zhang G."/>
            <person name="Kahl G."/>
            <person name="Gil J."/>
            <person name="Singh K.B."/>
            <person name="Datta S.K."/>
            <person name="Jackson S.A."/>
            <person name="Wang J."/>
            <person name="Cook D.R."/>
        </authorList>
    </citation>
    <scope>NUCLEOTIDE SEQUENCE [LARGE SCALE GENOMIC DNA]</scope>
    <source>
        <strain evidence="16">cv. CDC Frontier</strain>
    </source>
</reference>
<dbReference type="RefSeq" id="XP_027187525.1">
    <property type="nucleotide sequence ID" value="XM_027331724.1"/>
</dbReference>
<dbReference type="PROSITE" id="PS00616">
    <property type="entry name" value="HIS_ACID_PHOSPHAT_1"/>
    <property type="match status" value="1"/>
</dbReference>
<accession>A0A3Q7YCK9</accession>
<dbReference type="PANTHER" id="PTHR12750">
    <property type="entry name" value="DIPHOSPHOINOSITOL PENTAKISPHOSPHATE KINASE"/>
    <property type="match status" value="1"/>
</dbReference>
<evidence type="ECO:0000256" key="12">
    <source>
        <dbReference type="PROSITE-ProRule" id="PRU00409"/>
    </source>
</evidence>
<dbReference type="InterPro" id="IPR011761">
    <property type="entry name" value="ATP-grasp"/>
</dbReference>
<evidence type="ECO:0000256" key="4">
    <source>
        <dbReference type="ARBA" id="ARBA00022553"/>
    </source>
</evidence>
<evidence type="ECO:0000256" key="8">
    <source>
        <dbReference type="ARBA" id="ARBA00022840"/>
    </source>
</evidence>
<feature type="region of interest" description="Disordered" evidence="14">
    <location>
        <begin position="799"/>
        <end position="847"/>
    </location>
</feature>
<dbReference type="InterPro" id="IPR033379">
    <property type="entry name" value="Acid_Pase_AS"/>
</dbReference>
<keyword evidence="9" id="KW-0007">Acetylation</keyword>
<evidence type="ECO:0000313" key="17">
    <source>
        <dbReference type="RefSeq" id="XP_027187525.1"/>
    </source>
</evidence>
<keyword evidence="6 12" id="KW-0547">Nucleotide-binding</keyword>
<dbReference type="PANTHER" id="PTHR12750:SF9">
    <property type="entry name" value="INOSITOL HEXAKISPHOSPHATE AND DIPHOSPHOINOSITOL-PENTAKISPHOSPHATE KINASE"/>
    <property type="match status" value="1"/>
</dbReference>
<dbReference type="FunFam" id="3.30.470.20:FF:000019">
    <property type="entry name" value="Inositol hexakisphosphate and diphosphoinositol-pentakisphosphate kinase"/>
    <property type="match status" value="1"/>
</dbReference>
<evidence type="ECO:0000256" key="6">
    <source>
        <dbReference type="ARBA" id="ARBA00022741"/>
    </source>
</evidence>
<evidence type="ECO:0000256" key="9">
    <source>
        <dbReference type="ARBA" id="ARBA00022990"/>
    </source>
</evidence>
<dbReference type="InterPro" id="IPR040557">
    <property type="entry name" value="VIP1_N"/>
</dbReference>
<dbReference type="GO" id="GO:0005829">
    <property type="term" value="C:cytosol"/>
    <property type="evidence" value="ECO:0007669"/>
    <property type="project" value="UniProtKB-SubCell"/>
</dbReference>
<keyword evidence="5 13" id="KW-0808">Transferase</keyword>
<evidence type="ECO:0000256" key="14">
    <source>
        <dbReference type="SAM" id="MobiDB-lite"/>
    </source>
</evidence>
<keyword evidence="3 13" id="KW-0963">Cytoplasm</keyword>
<keyword evidence="7 13" id="KW-0418">Kinase</keyword>
<comment type="subcellular location">
    <subcellularLocation>
        <location evidence="1 13">Cytoplasm</location>
        <location evidence="1 13">Cytosol</location>
    </subcellularLocation>
</comment>
<dbReference type="Pfam" id="PF18086">
    <property type="entry name" value="PPIP5K2_N"/>
    <property type="match status" value="1"/>
</dbReference>
<evidence type="ECO:0000313" key="16">
    <source>
        <dbReference type="Proteomes" id="UP000087171"/>
    </source>
</evidence>
<dbReference type="InterPro" id="IPR029033">
    <property type="entry name" value="His_PPase_superfam"/>
</dbReference>
<dbReference type="GO" id="GO:0046872">
    <property type="term" value="F:metal ion binding"/>
    <property type="evidence" value="ECO:0007669"/>
    <property type="project" value="InterPro"/>
</dbReference>
<dbReference type="PROSITE" id="PS50975">
    <property type="entry name" value="ATP_GRASP"/>
    <property type="match status" value="1"/>
</dbReference>
<dbReference type="GO" id="GO:0052723">
    <property type="term" value="F:inositol hexakisphosphate 1-kinase activity"/>
    <property type="evidence" value="ECO:0007669"/>
    <property type="project" value="RHEA"/>
</dbReference>
<comment type="catalytic activity">
    <reaction evidence="10">
        <text>5-diphospho-1D-myo-inositol 1,2,3,4,6-pentakisphosphate + ATP + H(+) = 1,5-bis(diphospho)-1D-myo-inositol 2,3,4,6-tetrakisphosphate + ADP</text>
        <dbReference type="Rhea" id="RHEA:10276"/>
        <dbReference type="ChEBI" id="CHEBI:15378"/>
        <dbReference type="ChEBI" id="CHEBI:30616"/>
        <dbReference type="ChEBI" id="CHEBI:58628"/>
        <dbReference type="ChEBI" id="CHEBI:77983"/>
        <dbReference type="ChEBI" id="CHEBI:456216"/>
        <dbReference type="EC" id="2.7.4.24"/>
    </reaction>
    <physiologicalReaction direction="left-to-right" evidence="10">
        <dbReference type="Rhea" id="RHEA:10277"/>
    </physiologicalReaction>
</comment>
<dbReference type="GeneID" id="101507767"/>
<dbReference type="GO" id="GO:0005524">
    <property type="term" value="F:ATP binding"/>
    <property type="evidence" value="ECO:0007669"/>
    <property type="project" value="UniProtKB-UniRule"/>
</dbReference>
<dbReference type="Proteomes" id="UP000087171">
    <property type="component" value="Chromosome Ca2"/>
</dbReference>
<evidence type="ECO:0000256" key="1">
    <source>
        <dbReference type="ARBA" id="ARBA00004514"/>
    </source>
</evidence>
<dbReference type="GO" id="GO:0006020">
    <property type="term" value="P:inositol metabolic process"/>
    <property type="evidence" value="ECO:0007669"/>
    <property type="project" value="TreeGrafter"/>
</dbReference>
<comment type="function">
    <text evidence="13">Bifunctional inositol kinase that acts in concert with the IP6K kinases to synthesize the diphosphate group-containing inositol pyrophosphates diphosphoinositol pentakisphosphate, PP-InsP5, and bis-diphosphoinositol tetrakisphosphate, (PP)2-InsP4. PP-InsP5 and (PP)2-InsP4, also respectively called InsP7 and InsP8, may regulate a variety of cellular processes, including apoptosis, vesicle trafficking, cytoskeletal dynamics, and exocytosis. Phosphorylates inositol hexakisphosphate (InsP6).</text>
</comment>